<name>A0A6I8TKW4_AEDAE</name>
<dbReference type="InterPro" id="IPR008366">
    <property type="entry name" value="NFAT"/>
</dbReference>
<keyword evidence="7" id="KW-0597">Phosphoprotein</keyword>
<comment type="function">
    <text evidence="17">Transcription factor involved, among others, in the transcriptional regulation of osmoprotective and inflammatory genes. Binds the DNA consensus sequence 5'-[ACT][AG]TGGAAA[CAT]A[TA][ATC][CA][ATG][GT][GAC][CG][CT]-3'. Mediates the transcriptional response to hypertonicity. Positively regulates the transcription of LCN2 and S100A4 genes; optimal transactivation of these genes requires the presence of DDX5/DDX17. Also involved in the DNA damage response by preventing formation of R-loops; R-loops are composed of a DNA:RNA hybrid and the associated non-template single-stranded DNA.</text>
</comment>
<evidence type="ECO:0000256" key="19">
    <source>
        <dbReference type="ARBA" id="ARBA00072227"/>
    </source>
</evidence>
<dbReference type="InterPro" id="IPR008967">
    <property type="entry name" value="p53-like_TF_DNA-bd_sf"/>
</dbReference>
<reference evidence="23 24" key="1">
    <citation type="submission" date="2017-06" db="EMBL/GenBank/DDBJ databases">
        <title>Aedes aegypti genome working group (AGWG) sequencing and assembly.</title>
        <authorList>
            <consortium name="Aedes aegypti Genome Working Group (AGWG)"/>
            <person name="Matthews B.J."/>
        </authorList>
    </citation>
    <scope>NUCLEOTIDE SEQUENCE [LARGE SCALE GENOMIC DNA]</scope>
    <source>
        <strain evidence="23 24">LVP_AGWG</strain>
    </source>
</reference>
<feature type="region of interest" description="Disordered" evidence="21">
    <location>
        <begin position="1"/>
        <end position="46"/>
    </location>
</feature>
<keyword evidence="8" id="KW-0227">DNA damage</keyword>
<keyword evidence="24" id="KW-1185">Reference proteome</keyword>
<feature type="region of interest" description="Disordered" evidence="21">
    <location>
        <begin position="205"/>
        <end position="293"/>
    </location>
</feature>
<dbReference type="InterPro" id="IPR032397">
    <property type="entry name" value="RHD_dimer"/>
</dbReference>
<dbReference type="GO" id="GO:0000978">
    <property type="term" value="F:RNA polymerase II cis-regulatory region sequence-specific DNA binding"/>
    <property type="evidence" value="ECO:0007669"/>
    <property type="project" value="TreeGrafter"/>
</dbReference>
<dbReference type="GO" id="GO:0005694">
    <property type="term" value="C:chromosome"/>
    <property type="evidence" value="ECO:0007669"/>
    <property type="project" value="UniProtKB-SubCell"/>
</dbReference>
<feature type="domain" description="RHD" evidence="22">
    <location>
        <begin position="531"/>
        <end position="702"/>
    </location>
</feature>
<organism evidence="23 24">
    <name type="scientific">Aedes aegypti</name>
    <name type="common">Yellowfever mosquito</name>
    <name type="synonym">Culex aegypti</name>
    <dbReference type="NCBI Taxonomy" id="7159"/>
    <lineage>
        <taxon>Eukaryota</taxon>
        <taxon>Metazoa</taxon>
        <taxon>Ecdysozoa</taxon>
        <taxon>Arthropoda</taxon>
        <taxon>Hexapoda</taxon>
        <taxon>Insecta</taxon>
        <taxon>Pterygota</taxon>
        <taxon>Neoptera</taxon>
        <taxon>Endopterygota</taxon>
        <taxon>Diptera</taxon>
        <taxon>Nematocera</taxon>
        <taxon>Culicoidea</taxon>
        <taxon>Culicidae</taxon>
        <taxon>Culicinae</taxon>
        <taxon>Aedini</taxon>
        <taxon>Aedes</taxon>
        <taxon>Stegomyia</taxon>
    </lineage>
</organism>
<evidence type="ECO:0000256" key="21">
    <source>
        <dbReference type="SAM" id="MobiDB-lite"/>
    </source>
</evidence>
<dbReference type="EnsemblMetazoa" id="AAEL011359-RB">
    <property type="protein sequence ID" value="AAEL011359-PB"/>
    <property type="gene ID" value="AAEL011359"/>
</dbReference>
<evidence type="ECO:0000256" key="18">
    <source>
        <dbReference type="ARBA" id="ARBA00065799"/>
    </source>
</evidence>
<evidence type="ECO:0000256" key="6">
    <source>
        <dbReference type="ARBA" id="ARBA00022499"/>
    </source>
</evidence>
<dbReference type="GO" id="GO:0005737">
    <property type="term" value="C:cytoplasm"/>
    <property type="evidence" value="ECO:0007669"/>
    <property type="project" value="UniProtKB-SubCell"/>
</dbReference>
<dbReference type="Proteomes" id="UP000008820">
    <property type="component" value="Chromosome 1"/>
</dbReference>
<proteinExistence type="predicted"/>
<feature type="region of interest" description="Disordered" evidence="21">
    <location>
        <begin position="895"/>
        <end position="933"/>
    </location>
</feature>
<dbReference type="FunCoup" id="A0A6I8TKW4">
    <property type="interactions" value="6"/>
</dbReference>
<dbReference type="GO" id="GO:0000981">
    <property type="term" value="F:DNA-binding transcription factor activity, RNA polymerase II-specific"/>
    <property type="evidence" value="ECO:0007669"/>
    <property type="project" value="TreeGrafter"/>
</dbReference>
<evidence type="ECO:0000256" key="20">
    <source>
        <dbReference type="ARBA" id="ARBA00080722"/>
    </source>
</evidence>
<dbReference type="PANTHER" id="PTHR12533">
    <property type="entry name" value="NFAT"/>
    <property type="match status" value="1"/>
</dbReference>
<feature type="compositionally biased region" description="Low complexity" evidence="21">
    <location>
        <begin position="490"/>
        <end position="511"/>
    </location>
</feature>
<evidence type="ECO:0000256" key="9">
    <source>
        <dbReference type="ARBA" id="ARBA00022765"/>
    </source>
</evidence>
<dbReference type="FunFam" id="2.60.40.340:FF:000002">
    <property type="entry name" value="Nuclear factor of activated T-cells 5, tonicity-responsive"/>
    <property type="match status" value="1"/>
</dbReference>
<feature type="compositionally biased region" description="Low complexity" evidence="21">
    <location>
        <begin position="151"/>
        <end position="165"/>
    </location>
</feature>
<keyword evidence="6" id="KW-1017">Isopeptide bond</keyword>
<dbReference type="SUPFAM" id="SSF49417">
    <property type="entry name" value="p53-like transcription factors"/>
    <property type="match status" value="1"/>
</dbReference>
<evidence type="ECO:0000256" key="4">
    <source>
        <dbReference type="ARBA" id="ARBA00022454"/>
    </source>
</evidence>
<evidence type="ECO:0000256" key="8">
    <source>
        <dbReference type="ARBA" id="ARBA00022763"/>
    </source>
</evidence>
<dbReference type="InterPro" id="IPR002909">
    <property type="entry name" value="IPT_dom"/>
</dbReference>
<dbReference type="InterPro" id="IPR011539">
    <property type="entry name" value="RHD_DNA_bind_dom"/>
</dbReference>
<dbReference type="InterPro" id="IPR013783">
    <property type="entry name" value="Ig-like_fold"/>
</dbReference>
<dbReference type="Pfam" id="PF16179">
    <property type="entry name" value="RHD_dimer"/>
    <property type="match status" value="1"/>
</dbReference>
<feature type="region of interest" description="Disordered" evidence="21">
    <location>
        <begin position="996"/>
        <end position="1034"/>
    </location>
</feature>
<dbReference type="Pfam" id="PF00554">
    <property type="entry name" value="RHD_DNA_bind"/>
    <property type="match status" value="1"/>
</dbReference>
<evidence type="ECO:0000256" key="14">
    <source>
        <dbReference type="ARBA" id="ARBA00023159"/>
    </source>
</evidence>
<sequence length="1589" mass="167217">MSYLGDGQHQPAAGDGTEGKQLTRQPSSSPKQLAQQLPSQQSPQTYQVQNRLLQSSQWSKSYDSVINYWNTTGPSAVVATAAGYQQHYAGGYSLASSSAVRQSFLPPPYYHDLQETSPHSVSSASSGSPPAAPPPLVTSPALQGEPQQAATRSSSGKLSTSPSSTITSKLHRKVLRIPSKRLPGRVHSGKLASVASKLTATKQRLQQQQQLQQHSQFPGLQQQQQHPAATSCDNSNDSGLGFDRVIDSTGSNPQLGSSHQHQQQYASTTTTTTSSSSLGSGAGRPIHHSSNSSSGLLIAEDANVVIVEGSAGESFIVVSSNSNSPTKSMVRSGSSASINSLKRSHLVLEESNPGSGSGGGVANVESSTAILHTVNIPQKIIIPVGASGDTTLALAPPPSSSKTTPSPSHPSNTITTNNSGVNSPTVRRPLSSSSPSSTAKTLPVKTLVVTNRTGTGTATARTTAAKVMSSSLTRPTTGRLPGKRPPLLQSALSGGTSSVSAGGASSSSSAGYTSMSSDVISAVQSQLPCATRDGKVQLQILTQPEQQHRARYQTEGSRGAVKDRSGNGFPVVRLVGYGKPAVLQVFIGTDMGRVLPHMFYQACKVSGKNSTPCVERKLEGTMVIEVDMKPENEMTVTCDCVGILKERNVDVEHRFPDQSGPRAKKKSTRCRMVFRTAVTNEDGTSEMLQVCSQPIVCTQPPGIPEICKKSLVSCPAEGGLELFIIGKNFLKDTKVVFQRRKVPLGGGGASTSAKPPSLSVIPWEQSVVPDKEYLQQTHLICTVPPYVTQDIVEPIVVQIFIISAGKKSETHNFTYTPKGHHTALTASTTLGSPVGVAGSSFFGSLASAVGGAPSPATAMQEALAAGEVAASVIGVGGGLPGGSVGNVGLGPSSALASGSGGGGGGSGNTGASTSFNPLSSSFSGQPSEDASSMGDVVRRSMFFWGSQQQQQQQQQAQAVQDKLDTGMMPPPVHILSLAGTPSSTGRRSSLLAEQLAMSSPPSFKTELIDESSRSPLNDDSLDRFPATSESSLDNSQIMYRRRSVRQPSMDLMEDSSSMSMLVNENSAMDVGSVPSTIVGFRGGLTSMMETNEMSNSSTSPSASELKVIDLCIKQEAHKLSSVRNQIEHMIAATSGPLDTLNQVDGIKSPYKVEEMLGAAVQQSGKQVIESTLASIVSSQQAAAAIMELGSVMSHPTSNPSSMTTSPPMMQTDIVSPSNTANQTPPAQDVMLNAQPAMAVQSPANLALTSSPASNNDASPHPHTAMSPELILNPSVSPSSMICSPVNATVAATAAAAVAAAAAVSEGKNMLTNQVLNNMAAVAANIIESQPKETTQAVQDIILNAAAEILTSQEPSVTTQTTINALITMNAQEMMTTSCQPQTHTQHNLLPQCQPTPMVSETMADALQQQQQQQQQIVQNIITESLQQQQQQTESLMANLAAAQQQQQQQQQHQQTQQQQQPPPEQMDIGSAIIPYSVQQPPQQPMDTTGPLMPISSMMQQQQQQSPPMMTNAIVQQPQQQQQQHIQGQSSQQQQQQQQQQQSQQPQVASGNIPQELTIMSDNDLISYINPNAFDGVGVGPCLDDRVIPK</sequence>
<feature type="compositionally biased region" description="Polar residues" evidence="21">
    <location>
        <begin position="1476"/>
        <end position="1486"/>
    </location>
</feature>
<dbReference type="InterPro" id="IPR014756">
    <property type="entry name" value="Ig_E-set"/>
</dbReference>
<dbReference type="GO" id="GO:0006974">
    <property type="term" value="P:DNA damage response"/>
    <property type="evidence" value="ECO:0007669"/>
    <property type="project" value="UniProtKB-KW"/>
</dbReference>
<keyword evidence="13" id="KW-0238">DNA-binding</keyword>
<dbReference type="GO" id="GO:0010467">
    <property type="term" value="P:gene expression"/>
    <property type="evidence" value="ECO:0007669"/>
    <property type="project" value="UniProtKB-ARBA"/>
</dbReference>
<feature type="compositionally biased region" description="Low complexity" evidence="21">
    <location>
        <begin position="1443"/>
        <end position="1459"/>
    </location>
</feature>
<comment type="subunit">
    <text evidence="18">Homodimer when bound to DNA, completely encircles its DNA target. Interacts with CIDEC; this interaction is direct and retains NFAT5 in the cytoplasm. Does not bind with Fos and Jun transcription factors. Interacts with DDX5 and DDX17; this interaction leads to DDX5/DDX17 recruitment to LNC2 and S100A4 promoters and NFAT5-mediated DDX5/DDX17-enhanced transactivation.</text>
</comment>
<keyword evidence="14" id="KW-0010">Activator</keyword>
<keyword evidence="16" id="KW-0539">Nucleus</keyword>
<dbReference type="GO" id="GO:0045944">
    <property type="term" value="P:positive regulation of transcription by RNA polymerase II"/>
    <property type="evidence" value="ECO:0007669"/>
    <property type="project" value="UniProtKB-ARBA"/>
</dbReference>
<feature type="compositionally biased region" description="Polar residues" evidence="21">
    <location>
        <begin position="248"/>
        <end position="266"/>
    </location>
</feature>
<evidence type="ECO:0000256" key="12">
    <source>
        <dbReference type="ARBA" id="ARBA00023015"/>
    </source>
</evidence>
<evidence type="ECO:0000256" key="5">
    <source>
        <dbReference type="ARBA" id="ARBA00022490"/>
    </source>
</evidence>
<feature type="compositionally biased region" description="Polar residues" evidence="21">
    <location>
        <begin position="226"/>
        <end position="238"/>
    </location>
</feature>
<evidence type="ECO:0000256" key="2">
    <source>
        <dbReference type="ARBA" id="ARBA00004286"/>
    </source>
</evidence>
<keyword evidence="5" id="KW-0963">Cytoplasm</keyword>
<dbReference type="GO" id="GO:0005634">
    <property type="term" value="C:nucleus"/>
    <property type="evidence" value="ECO:0007669"/>
    <property type="project" value="UniProtKB-SubCell"/>
</dbReference>
<feature type="region of interest" description="Disordered" evidence="21">
    <location>
        <begin position="109"/>
        <end position="190"/>
    </location>
</feature>
<dbReference type="PROSITE" id="PS50254">
    <property type="entry name" value="REL_2"/>
    <property type="match status" value="1"/>
</dbReference>
<feature type="compositionally biased region" description="Gly residues" evidence="21">
    <location>
        <begin position="898"/>
        <end position="908"/>
    </location>
</feature>
<feature type="compositionally biased region" description="Low complexity" evidence="21">
    <location>
        <begin position="267"/>
        <end position="277"/>
    </location>
</feature>
<evidence type="ECO:0000256" key="10">
    <source>
        <dbReference type="ARBA" id="ARBA00022843"/>
    </source>
</evidence>
<evidence type="ECO:0000256" key="11">
    <source>
        <dbReference type="ARBA" id="ARBA00022990"/>
    </source>
</evidence>
<evidence type="ECO:0000256" key="17">
    <source>
        <dbReference type="ARBA" id="ARBA00055141"/>
    </source>
</evidence>
<dbReference type="GO" id="GO:1902531">
    <property type="term" value="P:regulation of intracellular signal transduction"/>
    <property type="evidence" value="ECO:0007669"/>
    <property type="project" value="UniProtKB-ARBA"/>
</dbReference>
<feature type="compositionally biased region" description="Low complexity" evidence="21">
    <location>
        <begin position="1492"/>
        <end position="1546"/>
    </location>
</feature>
<evidence type="ECO:0000256" key="16">
    <source>
        <dbReference type="ARBA" id="ARBA00023242"/>
    </source>
</evidence>
<feature type="region of interest" description="Disordered" evidence="21">
    <location>
        <begin position="392"/>
        <end position="511"/>
    </location>
</feature>
<evidence type="ECO:0000313" key="23">
    <source>
        <dbReference type="EnsemblMetazoa" id="AAEL011359-PB"/>
    </source>
</evidence>
<evidence type="ECO:0000256" key="1">
    <source>
        <dbReference type="ARBA" id="ARBA00004123"/>
    </source>
</evidence>
<feature type="compositionally biased region" description="Low complexity" evidence="21">
    <location>
        <begin position="452"/>
        <end position="465"/>
    </location>
</feature>
<feature type="compositionally biased region" description="Basic residues" evidence="21">
    <location>
        <begin position="169"/>
        <end position="188"/>
    </location>
</feature>
<evidence type="ECO:0000313" key="24">
    <source>
        <dbReference type="Proteomes" id="UP000008820"/>
    </source>
</evidence>
<reference evidence="23" key="2">
    <citation type="submission" date="2020-05" db="UniProtKB">
        <authorList>
            <consortium name="EnsemblMetazoa"/>
        </authorList>
    </citation>
    <scope>IDENTIFICATION</scope>
    <source>
        <strain evidence="23">LVP_AGWG</strain>
    </source>
</reference>
<protein>
    <recommendedName>
        <fullName evidence="19">Nuclear factor of activated T-cells 5</fullName>
    </recommendedName>
    <alternativeName>
        <fullName evidence="20">T-cell transcription factor NFAT5</fullName>
    </alternativeName>
</protein>
<dbReference type="Gene3D" id="2.60.40.10">
    <property type="entry name" value="Immunoglobulins"/>
    <property type="match status" value="1"/>
</dbReference>
<dbReference type="SMART" id="SM00429">
    <property type="entry name" value="IPT"/>
    <property type="match status" value="1"/>
</dbReference>
<feature type="compositionally biased region" description="Low complexity" evidence="21">
    <location>
        <begin position="116"/>
        <end position="129"/>
    </location>
</feature>
<dbReference type="InterPro" id="IPR037059">
    <property type="entry name" value="RHD_DNA_bind_dom_sf"/>
</dbReference>
<keyword evidence="15" id="KW-0804">Transcription</keyword>
<keyword evidence="9" id="KW-0013">ADP-ribosylation</keyword>
<dbReference type="GO" id="GO:0048731">
    <property type="term" value="P:system development"/>
    <property type="evidence" value="ECO:0007669"/>
    <property type="project" value="UniProtKB-ARBA"/>
</dbReference>
<comment type="subcellular location">
    <subcellularLocation>
        <location evidence="2">Chromosome</location>
    </subcellularLocation>
    <subcellularLocation>
        <location evidence="3">Cytoplasm</location>
    </subcellularLocation>
    <subcellularLocation>
        <location evidence="1">Nucleus</location>
    </subcellularLocation>
</comment>
<evidence type="ECO:0000256" key="13">
    <source>
        <dbReference type="ARBA" id="ARBA00023125"/>
    </source>
</evidence>
<feature type="region of interest" description="Disordered" evidence="21">
    <location>
        <begin position="1442"/>
        <end position="1549"/>
    </location>
</feature>
<evidence type="ECO:0000256" key="15">
    <source>
        <dbReference type="ARBA" id="ARBA00023163"/>
    </source>
</evidence>
<keyword evidence="4" id="KW-0158">Chromosome</keyword>
<dbReference type="GO" id="GO:0048468">
    <property type="term" value="P:cell development"/>
    <property type="evidence" value="ECO:0007669"/>
    <property type="project" value="UniProtKB-ARBA"/>
</dbReference>
<dbReference type="FunFam" id="2.60.40.10:FF:000174">
    <property type="entry name" value="Nuclear factor of activated T-cells 5, tonicity-responsive"/>
    <property type="match status" value="1"/>
</dbReference>
<dbReference type="InParanoid" id="A0A6I8TKW4"/>
<keyword evidence="10" id="KW-0832">Ubl conjugation</keyword>
<accession>A0A6I8TKW4</accession>
<feature type="compositionally biased region" description="Low complexity" evidence="21">
    <location>
        <begin position="909"/>
        <end position="923"/>
    </location>
</feature>
<keyword evidence="12" id="KW-0805">Transcription regulation</keyword>
<dbReference type="SUPFAM" id="SSF81296">
    <property type="entry name" value="E set domains"/>
    <property type="match status" value="1"/>
</dbReference>
<evidence type="ECO:0000256" key="7">
    <source>
        <dbReference type="ARBA" id="ARBA00022553"/>
    </source>
</evidence>
<gene>
    <name evidence="23" type="primary">5574714</name>
</gene>
<feature type="compositionally biased region" description="Low complexity" evidence="21">
    <location>
        <begin position="205"/>
        <end position="225"/>
    </location>
</feature>
<dbReference type="PANTHER" id="PTHR12533:SF7">
    <property type="entry name" value="NFAT NUCLEAR FACTOR, ISOFORM B"/>
    <property type="match status" value="1"/>
</dbReference>
<keyword evidence="11" id="KW-0007">Acetylation</keyword>
<dbReference type="Gene3D" id="2.60.40.340">
    <property type="entry name" value="Rel homology domain (RHD), DNA-binding domain"/>
    <property type="match status" value="1"/>
</dbReference>
<feature type="compositionally biased region" description="Low complexity" evidence="21">
    <location>
        <begin position="25"/>
        <end position="44"/>
    </location>
</feature>
<feature type="compositionally biased region" description="Low complexity" evidence="21">
    <location>
        <begin position="400"/>
        <end position="438"/>
    </location>
</feature>
<dbReference type="OrthoDB" id="5346094at2759"/>
<dbReference type="GO" id="GO:0005667">
    <property type="term" value="C:transcription regulator complex"/>
    <property type="evidence" value="ECO:0007669"/>
    <property type="project" value="TreeGrafter"/>
</dbReference>
<evidence type="ECO:0000256" key="3">
    <source>
        <dbReference type="ARBA" id="ARBA00004496"/>
    </source>
</evidence>
<evidence type="ECO:0000259" key="22">
    <source>
        <dbReference type="PROSITE" id="PS50254"/>
    </source>
</evidence>